<comment type="caution">
    <text evidence="2">The sequence shown here is derived from an EMBL/GenBank/DDBJ whole genome shotgun (WGS) entry which is preliminary data.</text>
</comment>
<dbReference type="EMBL" id="JAPDPI010000016">
    <property type="protein sequence ID" value="MCW3805863.1"/>
    <property type="molecule type" value="Genomic_DNA"/>
</dbReference>
<keyword evidence="1" id="KW-1133">Transmembrane helix</keyword>
<keyword evidence="1" id="KW-0812">Transmembrane</keyword>
<organism evidence="2 3">
    <name type="scientific">Plebeiibacterium marinum</name>
    <dbReference type="NCBI Taxonomy" id="2992111"/>
    <lineage>
        <taxon>Bacteria</taxon>
        <taxon>Pseudomonadati</taxon>
        <taxon>Bacteroidota</taxon>
        <taxon>Bacteroidia</taxon>
        <taxon>Marinilabiliales</taxon>
        <taxon>Marinilabiliaceae</taxon>
        <taxon>Plebeiibacterium</taxon>
    </lineage>
</organism>
<evidence type="ECO:0000313" key="3">
    <source>
        <dbReference type="Proteomes" id="UP001207408"/>
    </source>
</evidence>
<evidence type="ECO:0000256" key="1">
    <source>
        <dbReference type="SAM" id="Phobius"/>
    </source>
</evidence>
<reference evidence="2" key="1">
    <citation type="submission" date="2022-10" db="EMBL/GenBank/DDBJ databases">
        <authorList>
            <person name="Yu W.X."/>
        </authorList>
    </citation>
    <scope>NUCLEOTIDE SEQUENCE</scope>
    <source>
        <strain evidence="2">D04</strain>
    </source>
</reference>
<accession>A0AAE3MDC5</accession>
<dbReference type="AlphaFoldDB" id="A0AAE3MDC5"/>
<name>A0AAE3MDC5_9BACT</name>
<gene>
    <name evidence="2" type="ORF">OM074_09500</name>
</gene>
<keyword evidence="3" id="KW-1185">Reference proteome</keyword>
<proteinExistence type="predicted"/>
<dbReference type="RefSeq" id="WP_301199227.1">
    <property type="nucleotide sequence ID" value="NZ_JAPDPI010000016.1"/>
</dbReference>
<keyword evidence="1" id="KW-0472">Membrane</keyword>
<feature type="transmembrane region" description="Helical" evidence="1">
    <location>
        <begin position="28"/>
        <end position="47"/>
    </location>
</feature>
<dbReference type="Proteomes" id="UP001207408">
    <property type="component" value="Unassembled WGS sequence"/>
</dbReference>
<evidence type="ECO:0000313" key="2">
    <source>
        <dbReference type="EMBL" id="MCW3805863.1"/>
    </source>
</evidence>
<sequence>MKRTLGIIAAILIVLGFGTIHGSYSNAEIIGGSLIGMGSLYLLFVLYTSGKKEDQ</sequence>
<protein>
    <submittedName>
        <fullName evidence="2">Uncharacterized protein</fullName>
    </submittedName>
</protein>